<feature type="domain" description="Enoyl reductase (ER)" evidence="2">
    <location>
        <begin position="10"/>
        <end position="317"/>
    </location>
</feature>
<dbReference type="Pfam" id="PF08240">
    <property type="entry name" value="ADH_N"/>
    <property type="match status" value="1"/>
</dbReference>
<gene>
    <name evidence="3" type="ORF">CLTHE_26690</name>
</gene>
<dbReference type="OrthoDB" id="9769198at2"/>
<organism evidence="3 4">
    <name type="scientific">Clostridium thermobutyricum DSM 4928</name>
    <dbReference type="NCBI Taxonomy" id="1121339"/>
    <lineage>
        <taxon>Bacteria</taxon>
        <taxon>Bacillati</taxon>
        <taxon>Bacillota</taxon>
        <taxon>Clostridia</taxon>
        <taxon>Eubacteriales</taxon>
        <taxon>Clostridiaceae</taxon>
        <taxon>Clostridium</taxon>
    </lineage>
</organism>
<comment type="caution">
    <text evidence="3">The sequence shown here is derived from an EMBL/GenBank/DDBJ whole genome shotgun (WGS) entry which is preliminary data.</text>
</comment>
<evidence type="ECO:0000259" key="2">
    <source>
        <dbReference type="SMART" id="SM00829"/>
    </source>
</evidence>
<dbReference type="AlphaFoldDB" id="A0A1V4ST77"/>
<protein>
    <submittedName>
        <fullName evidence="3">Zinc-type alcohol dehydrogenase-like protein</fullName>
    </submittedName>
</protein>
<evidence type="ECO:0000256" key="1">
    <source>
        <dbReference type="ARBA" id="ARBA00022857"/>
    </source>
</evidence>
<dbReference type="InterPro" id="IPR051603">
    <property type="entry name" value="Zinc-ADH_QOR/CCCR"/>
</dbReference>
<evidence type="ECO:0000313" key="4">
    <source>
        <dbReference type="Proteomes" id="UP000191448"/>
    </source>
</evidence>
<dbReference type="Pfam" id="PF00107">
    <property type="entry name" value="ADH_zinc_N"/>
    <property type="match status" value="1"/>
</dbReference>
<dbReference type="Proteomes" id="UP000191448">
    <property type="component" value="Unassembled WGS sequence"/>
</dbReference>
<dbReference type="SUPFAM" id="SSF50129">
    <property type="entry name" value="GroES-like"/>
    <property type="match status" value="1"/>
</dbReference>
<accession>A0A1V4ST77</accession>
<dbReference type="InterPro" id="IPR013154">
    <property type="entry name" value="ADH-like_N"/>
</dbReference>
<dbReference type="Gene3D" id="3.90.180.10">
    <property type="entry name" value="Medium-chain alcohol dehydrogenases, catalytic domain"/>
    <property type="match status" value="1"/>
</dbReference>
<sequence length="319" mass="35089">MKAAYITECGSIKNIQYGDVDNPICRDDEIIVKTICVSVNNVDTFIRSGKYKTPIPFPFIIGRDMVGVVHEIGKATKGFKIGDIVWTNSMGYDGRQGVTSEFVSVNQDRLYHLPKGVDPISAVASLHSSATAAILLAEIGKVRIGEKILIQGAAGHVGRKLVSLAKQMGLSITTTSNPDDFEILHKLGADNTIDYKETFPSENQREVFDLIVDTSGKANLQNNITALNIGGRILMITPAPIDTIDTWPLYTKMGQILGFVISHASIEQLKIAAEIINDQFKKGLLLDDDVYTLDFKHASQAHELQEKQAKKKPKYVLVF</sequence>
<evidence type="ECO:0000313" key="3">
    <source>
        <dbReference type="EMBL" id="OPX46666.1"/>
    </source>
</evidence>
<dbReference type="GO" id="GO:0016491">
    <property type="term" value="F:oxidoreductase activity"/>
    <property type="evidence" value="ECO:0007669"/>
    <property type="project" value="InterPro"/>
</dbReference>
<dbReference type="PANTHER" id="PTHR44154:SF1">
    <property type="entry name" value="QUINONE OXIDOREDUCTASE"/>
    <property type="match status" value="1"/>
</dbReference>
<dbReference type="InterPro" id="IPR013149">
    <property type="entry name" value="ADH-like_C"/>
</dbReference>
<dbReference type="InterPro" id="IPR020843">
    <property type="entry name" value="ER"/>
</dbReference>
<dbReference type="EMBL" id="LTAY01000073">
    <property type="protein sequence ID" value="OPX46666.1"/>
    <property type="molecule type" value="Genomic_DNA"/>
</dbReference>
<proteinExistence type="predicted"/>
<dbReference type="PANTHER" id="PTHR44154">
    <property type="entry name" value="QUINONE OXIDOREDUCTASE"/>
    <property type="match status" value="1"/>
</dbReference>
<dbReference type="SUPFAM" id="SSF51735">
    <property type="entry name" value="NAD(P)-binding Rossmann-fold domains"/>
    <property type="match status" value="1"/>
</dbReference>
<dbReference type="Gene3D" id="3.40.50.720">
    <property type="entry name" value="NAD(P)-binding Rossmann-like Domain"/>
    <property type="match status" value="1"/>
</dbReference>
<dbReference type="RefSeq" id="WP_080023877.1">
    <property type="nucleotide sequence ID" value="NZ_LTAY01000073.1"/>
</dbReference>
<name>A0A1V4ST77_9CLOT</name>
<dbReference type="SMART" id="SM00829">
    <property type="entry name" value="PKS_ER"/>
    <property type="match status" value="1"/>
</dbReference>
<dbReference type="InterPro" id="IPR036291">
    <property type="entry name" value="NAD(P)-bd_dom_sf"/>
</dbReference>
<dbReference type="InterPro" id="IPR011032">
    <property type="entry name" value="GroES-like_sf"/>
</dbReference>
<keyword evidence="1" id="KW-0521">NADP</keyword>
<reference evidence="3 4" key="1">
    <citation type="submission" date="2016-02" db="EMBL/GenBank/DDBJ databases">
        <title>Genome sequence of Clostridium thermobutyricum DSM 4928.</title>
        <authorList>
            <person name="Poehlein A."/>
            <person name="Daniel R."/>
        </authorList>
    </citation>
    <scope>NUCLEOTIDE SEQUENCE [LARGE SCALE GENOMIC DNA]</scope>
    <source>
        <strain evidence="3 4">DSM 4928</strain>
    </source>
</reference>